<feature type="region of interest" description="Disordered" evidence="1">
    <location>
        <begin position="324"/>
        <end position="347"/>
    </location>
</feature>
<dbReference type="AlphaFoldDB" id="A0A4S9XPX9"/>
<feature type="region of interest" description="Disordered" evidence="1">
    <location>
        <begin position="594"/>
        <end position="623"/>
    </location>
</feature>
<feature type="region of interest" description="Disordered" evidence="1">
    <location>
        <begin position="260"/>
        <end position="289"/>
    </location>
</feature>
<feature type="region of interest" description="Disordered" evidence="1">
    <location>
        <begin position="422"/>
        <end position="506"/>
    </location>
</feature>
<organism evidence="2 3">
    <name type="scientific">Aureobasidium pullulans</name>
    <name type="common">Black yeast</name>
    <name type="synonym">Pullularia pullulans</name>
    <dbReference type="NCBI Taxonomy" id="5580"/>
    <lineage>
        <taxon>Eukaryota</taxon>
        <taxon>Fungi</taxon>
        <taxon>Dikarya</taxon>
        <taxon>Ascomycota</taxon>
        <taxon>Pezizomycotina</taxon>
        <taxon>Dothideomycetes</taxon>
        <taxon>Dothideomycetidae</taxon>
        <taxon>Dothideales</taxon>
        <taxon>Saccotheciaceae</taxon>
        <taxon>Aureobasidium</taxon>
    </lineage>
</organism>
<dbReference type="Proteomes" id="UP000310039">
    <property type="component" value="Unassembled WGS sequence"/>
</dbReference>
<feature type="compositionally biased region" description="Pro residues" evidence="1">
    <location>
        <begin position="136"/>
        <end position="153"/>
    </location>
</feature>
<evidence type="ECO:0000313" key="2">
    <source>
        <dbReference type="EMBL" id="THZ81207.1"/>
    </source>
</evidence>
<feature type="compositionally biased region" description="Basic and acidic residues" evidence="1">
    <location>
        <begin position="260"/>
        <end position="273"/>
    </location>
</feature>
<proteinExistence type="predicted"/>
<feature type="compositionally biased region" description="Polar residues" evidence="1">
    <location>
        <begin position="361"/>
        <end position="372"/>
    </location>
</feature>
<feature type="region of interest" description="Disordered" evidence="1">
    <location>
        <begin position="108"/>
        <end position="163"/>
    </location>
</feature>
<feature type="region of interest" description="Disordered" evidence="1">
    <location>
        <begin position="361"/>
        <end position="389"/>
    </location>
</feature>
<comment type="caution">
    <text evidence="2">The sequence shown here is derived from an EMBL/GenBank/DDBJ whole genome shotgun (WGS) entry which is preliminary data.</text>
</comment>
<accession>A0A4S9XPX9</accession>
<feature type="region of interest" description="Disordered" evidence="1">
    <location>
        <begin position="830"/>
        <end position="855"/>
    </location>
</feature>
<dbReference type="EMBL" id="QZBT01000107">
    <property type="protein sequence ID" value="THZ81207.1"/>
    <property type="molecule type" value="Genomic_DNA"/>
</dbReference>
<evidence type="ECO:0000313" key="3">
    <source>
        <dbReference type="Proteomes" id="UP000310039"/>
    </source>
</evidence>
<reference evidence="2 3" key="1">
    <citation type="submission" date="2018-10" db="EMBL/GenBank/DDBJ databases">
        <title>Fifty Aureobasidium pullulans genomes reveal a recombining polyextremotolerant generalist.</title>
        <authorList>
            <person name="Gostincar C."/>
            <person name="Turk M."/>
            <person name="Zajc J."/>
            <person name="Gunde-Cimerman N."/>
        </authorList>
    </citation>
    <scope>NUCLEOTIDE SEQUENCE [LARGE SCALE GENOMIC DNA]</scope>
    <source>
        <strain evidence="2 3">EXF-3403</strain>
    </source>
</reference>
<protein>
    <submittedName>
        <fullName evidence="2">Uncharacterized protein</fullName>
    </submittedName>
</protein>
<gene>
    <name evidence="2" type="ORF">D6C84_06789</name>
</gene>
<evidence type="ECO:0000256" key="1">
    <source>
        <dbReference type="SAM" id="MobiDB-lite"/>
    </source>
</evidence>
<feature type="compositionally biased region" description="Basic and acidic residues" evidence="1">
    <location>
        <begin position="108"/>
        <end position="117"/>
    </location>
</feature>
<sequence>MAVTISTLGYFNTSPSLSNPGVMRRRPMLAGILFLRANQPFFVLSFAGTMPYIIQAGDLEPHPPRLPSSILRLPKTHPVRRFEEHKGRLWGREYTYLCLIGLVPPKEACRSRPDRRLPPAPLPLEHPPAVCARQLSPPPLSPSAPPPPGPPAQPSAVSSALGPLPPSLDIPELRPAPLVIIPSGRAVKRVVKVTAEPSDTAWKRVFGDKPRRVLAAIPETRNNTPMARPTPTGNDLCLVPAGSENAVPTTRSIIEEYQEEKDYEKTGNDDERTPVYLSPKPAGSAVKTARVSNANNPTVDSSVLRVPPKAKQLLGSPTHNSDWYFGRNGQSPHHSQYHPPGNSVNSLRHSASSKVANFLTPTKNKKSSTCSTHPHADMVKNPAPAGMRPNQVQGPSPLKQSFGHSPISARNMPAQFSPTKQAVAGASPIRNPRKADVSTGMSDAFSPHKSIASPKKSIVSPKGDFSIKRALSNALTPKHKRDKGPPVPEKDTPPESRLSANITDFNCRPSDAYSGNAFAAAIDDDNEEPRNESPQSSETILVCMSDECSPIKVVPSGVARLHHKPHSIFKGEAGIMEVEPELFRQIEEEFQTPPIPTNLIYSPATDRGTWESNKSSTEEDDAPDYSMEGLLPGGLLPATTYQPPEIEEKRKAKPCIYSPSIYSNNDVFRNDSFNNADKEYKVTTPVPPNSLENSPAFKAQEMRQLGYGMGYADKILPGPRIQQPIKYIKTVEPNDYVYKPEDHKFKRDGAETPVFTHDFAVDNAPKHQSAIRNSVYAAKVTPDKVYNFANGTYEHPSAVPPPLRRTSGESSSPSLRERYMEKDQGGLGINLSEVGSFKDNDTTMGVDGDADDERSRESEFLKTPLSNAFNSLWTPRVKAERERKDFGKSLRSMNQRISDLHTENVERLADMTKKMDRAIKSDGKFQIQLDNIRESVDAIGVAFVQFGMDDEKVQLIADKVIDALYPIITKGHEQNKADTERILARVDKCHDEMAREFDSLKKKSRKLHDRLASLDEHIWSTAHPNEEPREYANMAGDYTDYHDDTC</sequence>
<name>A0A4S9XPX9_AURPU</name>
<feature type="region of interest" description="Disordered" evidence="1">
    <location>
        <begin position="792"/>
        <end position="813"/>
    </location>
</feature>